<reference evidence="3 4" key="1">
    <citation type="submission" date="2017-03" db="EMBL/GenBank/DDBJ databases">
        <authorList>
            <person name="Afonso C.L."/>
            <person name="Miller P.J."/>
            <person name="Scott M.A."/>
            <person name="Spackman E."/>
            <person name="Goraichik I."/>
            <person name="Dimitrov K.M."/>
            <person name="Suarez D.L."/>
            <person name="Swayne D.E."/>
        </authorList>
    </citation>
    <scope>NUCLEOTIDE SEQUENCE [LARGE SCALE GENOMIC DNA]</scope>
    <source>
        <strain evidence="3 4">CECT 8620</strain>
    </source>
</reference>
<dbReference type="Proteomes" id="UP000193862">
    <property type="component" value="Unassembled WGS sequence"/>
</dbReference>
<evidence type="ECO:0000259" key="2">
    <source>
        <dbReference type="Pfam" id="PF03372"/>
    </source>
</evidence>
<keyword evidence="1" id="KW-1133">Transmembrane helix</keyword>
<keyword evidence="4" id="KW-1185">Reference proteome</keyword>
<dbReference type="RefSeq" id="WP_085836007.1">
    <property type="nucleotide sequence ID" value="NZ_FWFS01000004.1"/>
</dbReference>
<evidence type="ECO:0000313" key="4">
    <source>
        <dbReference type="Proteomes" id="UP000193862"/>
    </source>
</evidence>
<organism evidence="3 4">
    <name type="scientific">Aquimixticola soesokkakensis</name>
    <dbReference type="NCBI Taxonomy" id="1519096"/>
    <lineage>
        <taxon>Bacteria</taxon>
        <taxon>Pseudomonadati</taxon>
        <taxon>Pseudomonadota</taxon>
        <taxon>Alphaproteobacteria</taxon>
        <taxon>Rhodobacterales</taxon>
        <taxon>Paracoccaceae</taxon>
        <taxon>Aquimixticola</taxon>
    </lineage>
</organism>
<name>A0A1Y5SET4_9RHOB</name>
<dbReference type="GO" id="GO:0003824">
    <property type="term" value="F:catalytic activity"/>
    <property type="evidence" value="ECO:0007669"/>
    <property type="project" value="InterPro"/>
</dbReference>
<dbReference type="AlphaFoldDB" id="A0A1Y5SET4"/>
<evidence type="ECO:0000256" key="1">
    <source>
        <dbReference type="SAM" id="Phobius"/>
    </source>
</evidence>
<proteinExistence type="predicted"/>
<accession>A0A1Y5SET4</accession>
<feature type="domain" description="Endonuclease/exonuclease/phosphatase" evidence="2">
    <location>
        <begin position="108"/>
        <end position="301"/>
    </location>
</feature>
<keyword evidence="1" id="KW-0472">Membrane</keyword>
<dbReference type="EMBL" id="FWFS01000004">
    <property type="protein sequence ID" value="SLN36050.1"/>
    <property type="molecule type" value="Genomic_DNA"/>
</dbReference>
<dbReference type="Pfam" id="PF03372">
    <property type="entry name" value="Exo_endo_phos"/>
    <property type="match status" value="1"/>
</dbReference>
<dbReference type="OrthoDB" id="3808618at2"/>
<protein>
    <recommendedName>
        <fullName evidence="2">Endonuclease/exonuclease/phosphatase domain-containing protein</fullName>
    </recommendedName>
</protein>
<evidence type="ECO:0000313" key="3">
    <source>
        <dbReference type="EMBL" id="SLN36050.1"/>
    </source>
</evidence>
<sequence>MTLTLLRNRLIGAFGMIALALLAGGIGARLVPDMTALDAPARILDSLAPWSLALALLVGVVLALLRARVLGVLTVVAALGGAGWILGDYLAVRQGFSKEDPALKVLFFNALGSNTANSARIVDAVLAQLPDIAVIAESEAIAEDRARLEAVYPHTSVCADAACDVMLFSRIAPVSLREERIGPLWNDRYLEASLDTPSGPLTLVAAHLSKPWFSGVSPSEHWTLIRRLRQIEGPLVVVGDWNMALWSRPAMQILHRTNLKAPPAPIPSWPAQLGKWGVPIDQVLVRDGAALGSLHAFGEDLGSNHRGMLATVVVNPPAQTSSPASASVAARRAP</sequence>
<dbReference type="Gene3D" id="3.60.10.10">
    <property type="entry name" value="Endonuclease/exonuclease/phosphatase"/>
    <property type="match status" value="1"/>
</dbReference>
<dbReference type="InterPro" id="IPR036691">
    <property type="entry name" value="Endo/exonu/phosph_ase_sf"/>
</dbReference>
<feature type="transmembrane region" description="Helical" evidence="1">
    <location>
        <begin position="72"/>
        <end position="92"/>
    </location>
</feature>
<gene>
    <name evidence="3" type="ORF">AQS8620_01278</name>
</gene>
<keyword evidence="1" id="KW-0812">Transmembrane</keyword>
<dbReference type="InterPro" id="IPR005135">
    <property type="entry name" value="Endo/exonuclease/phosphatase"/>
</dbReference>
<feature type="transmembrane region" description="Helical" evidence="1">
    <location>
        <begin position="47"/>
        <end position="65"/>
    </location>
</feature>
<dbReference type="SUPFAM" id="SSF56219">
    <property type="entry name" value="DNase I-like"/>
    <property type="match status" value="1"/>
</dbReference>